<evidence type="ECO:0000313" key="12">
    <source>
        <dbReference type="RefSeq" id="XP_034117888.1"/>
    </source>
</evidence>
<dbReference type="InterPro" id="IPR002401">
    <property type="entry name" value="Cyt_P450_E_grp-I"/>
</dbReference>
<dbReference type="CTD" id="32170"/>
<reference evidence="12" key="1">
    <citation type="submission" date="2025-08" db="UniProtKB">
        <authorList>
            <consortium name="RefSeq"/>
        </authorList>
    </citation>
    <scope>IDENTIFICATION</scope>
    <source>
        <strain evidence="12">15112-1751.03</strain>
        <tissue evidence="12">Whole Adult</tissue>
    </source>
</reference>
<name>A0A6P8XWU7_DROAB</name>
<dbReference type="GO" id="GO:0020037">
    <property type="term" value="F:heme binding"/>
    <property type="evidence" value="ECO:0007669"/>
    <property type="project" value="InterPro"/>
</dbReference>
<evidence type="ECO:0000256" key="9">
    <source>
        <dbReference type="RuleBase" id="RU000461"/>
    </source>
</evidence>
<evidence type="ECO:0000256" key="4">
    <source>
        <dbReference type="ARBA" id="ARBA00022723"/>
    </source>
</evidence>
<keyword evidence="11" id="KW-1185">Reference proteome</keyword>
<keyword evidence="6 8" id="KW-0408">Iron</keyword>
<dbReference type="InterPro" id="IPR050196">
    <property type="entry name" value="Cytochrome_P450_Monoox"/>
</dbReference>
<dbReference type="Proteomes" id="UP000515160">
    <property type="component" value="Chromosome X"/>
</dbReference>
<dbReference type="PANTHER" id="PTHR24291:SF201">
    <property type="entry name" value="CYTOCHROME P450, FAMILY 4, SUBFAMILY B, POLYPEPTIDE 7"/>
    <property type="match status" value="1"/>
</dbReference>
<dbReference type="GO" id="GO:0005506">
    <property type="term" value="F:iron ion binding"/>
    <property type="evidence" value="ECO:0007669"/>
    <property type="project" value="InterPro"/>
</dbReference>
<feature type="binding site" description="axial binding residue" evidence="8">
    <location>
        <position position="465"/>
    </location>
    <ligand>
        <name>heme</name>
        <dbReference type="ChEBI" id="CHEBI:30413"/>
    </ligand>
    <ligandPart>
        <name>Fe</name>
        <dbReference type="ChEBI" id="CHEBI:18248"/>
    </ligandPart>
</feature>
<dbReference type="PROSITE" id="PS00086">
    <property type="entry name" value="CYTOCHROME_P450"/>
    <property type="match status" value="1"/>
</dbReference>
<keyword evidence="10" id="KW-0812">Transmembrane</keyword>
<evidence type="ECO:0000256" key="8">
    <source>
        <dbReference type="PIRSR" id="PIRSR602401-1"/>
    </source>
</evidence>
<dbReference type="OrthoDB" id="1470350at2759"/>
<evidence type="ECO:0000256" key="10">
    <source>
        <dbReference type="SAM" id="Phobius"/>
    </source>
</evidence>
<dbReference type="InterPro" id="IPR001128">
    <property type="entry name" value="Cyt_P450"/>
</dbReference>
<evidence type="ECO:0000256" key="5">
    <source>
        <dbReference type="ARBA" id="ARBA00023002"/>
    </source>
</evidence>
<organism evidence="11 12">
    <name type="scientific">Drosophila albomicans</name>
    <name type="common">Fruit fly</name>
    <dbReference type="NCBI Taxonomy" id="7291"/>
    <lineage>
        <taxon>Eukaryota</taxon>
        <taxon>Metazoa</taxon>
        <taxon>Ecdysozoa</taxon>
        <taxon>Arthropoda</taxon>
        <taxon>Hexapoda</taxon>
        <taxon>Insecta</taxon>
        <taxon>Pterygota</taxon>
        <taxon>Neoptera</taxon>
        <taxon>Endopterygota</taxon>
        <taxon>Diptera</taxon>
        <taxon>Brachycera</taxon>
        <taxon>Muscomorpha</taxon>
        <taxon>Ephydroidea</taxon>
        <taxon>Drosophilidae</taxon>
        <taxon>Drosophila</taxon>
    </lineage>
</organism>
<proteinExistence type="inferred from homology"/>
<evidence type="ECO:0000256" key="2">
    <source>
        <dbReference type="ARBA" id="ARBA00010617"/>
    </source>
</evidence>
<evidence type="ECO:0000256" key="6">
    <source>
        <dbReference type="ARBA" id="ARBA00023004"/>
    </source>
</evidence>
<evidence type="ECO:0000256" key="3">
    <source>
        <dbReference type="ARBA" id="ARBA00022617"/>
    </source>
</evidence>
<keyword evidence="5 9" id="KW-0560">Oxidoreductase</keyword>
<dbReference type="InterPro" id="IPR017972">
    <property type="entry name" value="Cyt_P450_CS"/>
</dbReference>
<dbReference type="AlphaFoldDB" id="A0A6P8XWU7"/>
<dbReference type="PANTHER" id="PTHR24291">
    <property type="entry name" value="CYTOCHROME P450 FAMILY 4"/>
    <property type="match status" value="1"/>
</dbReference>
<keyword evidence="10" id="KW-1133">Transmembrane helix</keyword>
<keyword evidence="3 8" id="KW-0349">Heme</keyword>
<comment type="similarity">
    <text evidence="2 9">Belongs to the cytochrome P450 family.</text>
</comment>
<dbReference type="SUPFAM" id="SSF48264">
    <property type="entry name" value="Cytochrome P450"/>
    <property type="match status" value="1"/>
</dbReference>
<protein>
    <submittedName>
        <fullName evidence="12">Probable cytochrome P450 311a1</fullName>
    </submittedName>
</protein>
<feature type="transmembrane region" description="Helical" evidence="10">
    <location>
        <begin position="29"/>
        <end position="48"/>
    </location>
</feature>
<evidence type="ECO:0000313" key="11">
    <source>
        <dbReference type="Proteomes" id="UP000515160"/>
    </source>
</evidence>
<accession>A0A6P8XWU7</accession>
<dbReference type="PRINTS" id="PR00463">
    <property type="entry name" value="EP450I"/>
</dbReference>
<keyword evidence="4 8" id="KW-0479">Metal-binding</keyword>
<sequence length="522" mass="59591">MLISSNQQLIERVVSAFNQFSKCAANETFTMALLWLLFSLMFVLLLVWSKRELIFLGSSLAGPWAMPLLGNAQMVGKLKPEFIFLVFTELRERFNDTYRLWLGPQLWVFLHTAEETQQALHDPTLLKADTFQQLSPLIGNGLLISHGRYWATQRRLMTPAFQPQLLRSFAPAVAKHADRLLVRLKQTKGVAIEVTDHLFACLLDAIVDTSMGHQLNTQEQQHHSPIVSAFHRSGELLFKRMINPMLASDFVFKRTALWRELSAQLDVIHTLMEGVIEQRAKQLKQEEEEEQEDEVQRKPRILLDALLSAPLSRQQIRDEVNTFVFAGVDTTTASMGFVLYALAKYPNVQRRLHVEVAKLPPGGAFNLDALNQLVYLDALIKEVLRHYTIVPSTGRQTTKTTTIGGRRYCAGVTLWINMYGLAHDASYFAAPYEFNPDRWLPDKQHKETPPPPYSYIPFSGGPHVCIGRKYSLLLMKLLTVRIVDSFHLQLADPLEEPVLMAQMVLRFRDGINIKFLPRNVEE</sequence>
<evidence type="ECO:0000256" key="7">
    <source>
        <dbReference type="ARBA" id="ARBA00023033"/>
    </source>
</evidence>
<keyword evidence="7 9" id="KW-0503">Monooxygenase</keyword>
<keyword evidence="10" id="KW-0472">Membrane</keyword>
<comment type="cofactor">
    <cofactor evidence="1 8">
        <name>heme</name>
        <dbReference type="ChEBI" id="CHEBI:30413"/>
    </cofactor>
</comment>
<dbReference type="PRINTS" id="PR00385">
    <property type="entry name" value="P450"/>
</dbReference>
<dbReference type="GO" id="GO:0016705">
    <property type="term" value="F:oxidoreductase activity, acting on paired donors, with incorporation or reduction of molecular oxygen"/>
    <property type="evidence" value="ECO:0007669"/>
    <property type="project" value="InterPro"/>
</dbReference>
<dbReference type="GeneID" id="117576882"/>
<dbReference type="RefSeq" id="XP_034117888.1">
    <property type="nucleotide sequence ID" value="XM_034261997.2"/>
</dbReference>
<evidence type="ECO:0000256" key="1">
    <source>
        <dbReference type="ARBA" id="ARBA00001971"/>
    </source>
</evidence>
<dbReference type="InterPro" id="IPR036396">
    <property type="entry name" value="Cyt_P450_sf"/>
</dbReference>
<dbReference type="GO" id="GO:0004497">
    <property type="term" value="F:monooxygenase activity"/>
    <property type="evidence" value="ECO:0007669"/>
    <property type="project" value="UniProtKB-KW"/>
</dbReference>
<gene>
    <name evidence="12" type="primary">LOC117576882</name>
</gene>
<dbReference type="Pfam" id="PF00067">
    <property type="entry name" value="p450"/>
    <property type="match status" value="1"/>
</dbReference>
<dbReference type="Gene3D" id="1.10.630.10">
    <property type="entry name" value="Cytochrome P450"/>
    <property type="match status" value="1"/>
</dbReference>